<feature type="transmembrane region" description="Helical" evidence="1">
    <location>
        <begin position="85"/>
        <end position="105"/>
    </location>
</feature>
<evidence type="ECO:0000313" key="2">
    <source>
        <dbReference type="EMBL" id="KAF6319796.1"/>
    </source>
</evidence>
<reference evidence="2 3" key="1">
    <citation type="journal article" date="2020" name="Nature">
        <title>Six reference-quality genomes reveal evolution of bat adaptations.</title>
        <authorList>
            <person name="Jebb D."/>
            <person name="Huang Z."/>
            <person name="Pippel M."/>
            <person name="Hughes G.M."/>
            <person name="Lavrichenko K."/>
            <person name="Devanna P."/>
            <person name="Winkler S."/>
            <person name="Jermiin L.S."/>
            <person name="Skirmuntt E.C."/>
            <person name="Katzourakis A."/>
            <person name="Burkitt-Gray L."/>
            <person name="Ray D.A."/>
            <person name="Sullivan K.A.M."/>
            <person name="Roscito J.G."/>
            <person name="Kirilenko B.M."/>
            <person name="Davalos L.M."/>
            <person name="Corthals A.P."/>
            <person name="Power M.L."/>
            <person name="Jones G."/>
            <person name="Ransome R.D."/>
            <person name="Dechmann D.K.N."/>
            <person name="Locatelli A.G."/>
            <person name="Puechmaille S.J."/>
            <person name="Fedrigo O."/>
            <person name="Jarvis E.D."/>
            <person name="Hiller M."/>
            <person name="Vernes S.C."/>
            <person name="Myers E.W."/>
            <person name="Teeling E.C."/>
        </authorList>
    </citation>
    <scope>NUCLEOTIDE SEQUENCE [LARGE SCALE GENOMIC DNA]</scope>
    <source>
        <strain evidence="2">MMyoMyo1</strain>
        <tissue evidence="2">Flight muscle</tissue>
    </source>
</reference>
<keyword evidence="1" id="KW-0812">Transmembrane</keyword>
<dbReference type="EMBL" id="JABWUV010000011">
    <property type="protein sequence ID" value="KAF6319796.1"/>
    <property type="molecule type" value="Genomic_DNA"/>
</dbReference>
<gene>
    <name evidence="2" type="ORF">mMyoMyo1_008533</name>
</gene>
<keyword evidence="1" id="KW-1133">Transmembrane helix</keyword>
<dbReference type="Proteomes" id="UP000527355">
    <property type="component" value="Unassembled WGS sequence"/>
</dbReference>
<evidence type="ECO:0000313" key="3">
    <source>
        <dbReference type="Proteomes" id="UP000527355"/>
    </source>
</evidence>
<proteinExistence type="predicted"/>
<name>A0A7J7V485_MYOMY</name>
<accession>A0A7J7V485</accession>
<keyword evidence="3" id="KW-1185">Reference proteome</keyword>
<evidence type="ECO:0000256" key="1">
    <source>
        <dbReference type="SAM" id="Phobius"/>
    </source>
</evidence>
<protein>
    <submittedName>
        <fullName evidence="2">Uncharacterized protein</fullName>
    </submittedName>
</protein>
<keyword evidence="1" id="KW-0472">Membrane</keyword>
<sequence length="123" mass="14013">METWNKLLNLKGKGGGSRKRLNKDLTCIHAFAVDTDNRVMKVCGRLGTQCRGAILSFLKKLNMELPFDPVIPLLQKHPKNLETPIIKNICTPLFIAALFAIAIIWKQFKCLSVDECIKKLWYI</sequence>
<organism evidence="2 3">
    <name type="scientific">Myotis myotis</name>
    <name type="common">Greater mouse-eared bat</name>
    <name type="synonym">Vespertilio myotis</name>
    <dbReference type="NCBI Taxonomy" id="51298"/>
    <lineage>
        <taxon>Eukaryota</taxon>
        <taxon>Metazoa</taxon>
        <taxon>Chordata</taxon>
        <taxon>Craniata</taxon>
        <taxon>Vertebrata</taxon>
        <taxon>Euteleostomi</taxon>
        <taxon>Mammalia</taxon>
        <taxon>Eutheria</taxon>
        <taxon>Laurasiatheria</taxon>
        <taxon>Chiroptera</taxon>
        <taxon>Yangochiroptera</taxon>
        <taxon>Vespertilionidae</taxon>
        <taxon>Myotis</taxon>
    </lineage>
</organism>
<comment type="caution">
    <text evidence="2">The sequence shown here is derived from an EMBL/GenBank/DDBJ whole genome shotgun (WGS) entry which is preliminary data.</text>
</comment>
<dbReference type="AlphaFoldDB" id="A0A7J7V485"/>